<keyword evidence="3" id="KW-1185">Reference proteome</keyword>
<dbReference type="Gene3D" id="2.30.30.490">
    <property type="match status" value="1"/>
</dbReference>
<dbReference type="InterPro" id="IPR043151">
    <property type="entry name" value="BAH_sf"/>
</dbReference>
<proteinExistence type="predicted"/>
<protein>
    <recommendedName>
        <fullName evidence="4">BAH domain-containing protein</fullName>
    </recommendedName>
</protein>
<feature type="region of interest" description="Disordered" evidence="1">
    <location>
        <begin position="286"/>
        <end position="311"/>
    </location>
</feature>
<feature type="compositionally biased region" description="Acidic residues" evidence="1">
    <location>
        <begin position="90"/>
        <end position="105"/>
    </location>
</feature>
<dbReference type="AlphaFoldDB" id="A0A427Y7W3"/>
<dbReference type="PANTHER" id="PTHR46364">
    <property type="entry name" value="OS08G0421900 PROTEIN"/>
    <property type="match status" value="1"/>
</dbReference>
<feature type="compositionally biased region" description="Basic residues" evidence="1">
    <location>
        <begin position="300"/>
        <end position="311"/>
    </location>
</feature>
<gene>
    <name evidence="2" type="ORF">EHS25_003657</name>
</gene>
<dbReference type="EMBL" id="RSCD01000018">
    <property type="protein sequence ID" value="RSH87166.1"/>
    <property type="molecule type" value="Genomic_DNA"/>
</dbReference>
<reference evidence="2 3" key="1">
    <citation type="submission" date="2018-11" db="EMBL/GenBank/DDBJ databases">
        <title>Genome sequence of Saitozyma podzolica DSM 27192.</title>
        <authorList>
            <person name="Aliyu H."/>
            <person name="Gorte O."/>
            <person name="Ochsenreither K."/>
        </authorList>
    </citation>
    <scope>NUCLEOTIDE SEQUENCE [LARGE SCALE GENOMIC DNA]</scope>
    <source>
        <strain evidence="2 3">DSM 27192</strain>
    </source>
</reference>
<name>A0A427Y7W3_9TREE</name>
<feature type="region of interest" description="Disordered" evidence="1">
    <location>
        <begin position="527"/>
        <end position="553"/>
    </location>
</feature>
<evidence type="ECO:0000313" key="2">
    <source>
        <dbReference type="EMBL" id="RSH87166.1"/>
    </source>
</evidence>
<dbReference type="CDD" id="cd15489">
    <property type="entry name" value="PHD_SF"/>
    <property type="match status" value="1"/>
</dbReference>
<sequence>MAPSTPLVRGRPRRGKAITTSPTAPNSEPRKRRFTKPSVYVSVAMGSRASTARAKAGTSAQGRLKLKERGEAGDEAQNHGTTGDQRDETDAGGDGDEEDEGDMGDDNPWVAPTKSEWNDPQLYRRFRLETGQPADRGLFSTPARSGGVSDSVFEVNQYVWIKGDSSSYRAKAAGPSSGLKRDDGQWIGKIGRIRASGPDNVCIQVAWVYTSLEMIRDSGCHNPPTDLQDDEVVMSNINDIVSISTINDFAEVHELDETSFLQDVIPEGSLYYRSKLLLPGLNEYGESSAGPETAAPGERKTRKRKRAVFAPRRSKSAKSESIFPVLEPVGSPTCFCGENYEPYPMDAHPMVFCPESDCQKWYHAACLPSVSHPVPSEMVQLRASGLGMMDDLPWRDLELGPQPAGGGARAGVLGDLITPSTDDVYAEGTRDGSKGLIKAVNGVLGSGDLTVDAAAEGAAESTERILGQVARAAEESILRGTAESGIVGSAKRVLSARELLAFRSTGAVGDKVWGEMAKAWEADYHVGDESSEDPLEGAKEGVREGKRGGLGGRKKSIGRVAAAAGSAGAAQSHAYWQCPTCQNVI</sequence>
<evidence type="ECO:0008006" key="4">
    <source>
        <dbReference type="Google" id="ProtNLM"/>
    </source>
</evidence>
<dbReference type="SUPFAM" id="SSF57903">
    <property type="entry name" value="FYVE/PHD zinc finger"/>
    <property type="match status" value="1"/>
</dbReference>
<dbReference type="InterPro" id="IPR011011">
    <property type="entry name" value="Znf_FYVE_PHD"/>
</dbReference>
<evidence type="ECO:0000313" key="3">
    <source>
        <dbReference type="Proteomes" id="UP000279259"/>
    </source>
</evidence>
<feature type="compositionally biased region" description="Basic and acidic residues" evidence="1">
    <location>
        <begin position="536"/>
        <end position="547"/>
    </location>
</feature>
<dbReference type="Proteomes" id="UP000279259">
    <property type="component" value="Unassembled WGS sequence"/>
</dbReference>
<comment type="caution">
    <text evidence="2">The sequence shown here is derived from an EMBL/GenBank/DDBJ whole genome shotgun (WGS) entry which is preliminary data.</text>
</comment>
<organism evidence="2 3">
    <name type="scientific">Saitozyma podzolica</name>
    <dbReference type="NCBI Taxonomy" id="1890683"/>
    <lineage>
        <taxon>Eukaryota</taxon>
        <taxon>Fungi</taxon>
        <taxon>Dikarya</taxon>
        <taxon>Basidiomycota</taxon>
        <taxon>Agaricomycotina</taxon>
        <taxon>Tremellomycetes</taxon>
        <taxon>Tremellales</taxon>
        <taxon>Trimorphomycetaceae</taxon>
        <taxon>Saitozyma</taxon>
    </lineage>
</organism>
<evidence type="ECO:0000256" key="1">
    <source>
        <dbReference type="SAM" id="MobiDB-lite"/>
    </source>
</evidence>
<feature type="region of interest" description="Disordered" evidence="1">
    <location>
        <begin position="1"/>
        <end position="116"/>
    </location>
</feature>
<accession>A0A427Y7W3</accession>
<dbReference type="OrthoDB" id="2563130at2759"/>